<keyword evidence="3" id="KW-0812">Transmembrane</keyword>
<proteinExistence type="predicted"/>
<dbReference type="AlphaFoldDB" id="A0AA86MJ62"/>
<protein>
    <submittedName>
        <fullName evidence="4">Uncharacterized protein</fullName>
    </submittedName>
</protein>
<dbReference type="Proteomes" id="UP001329151">
    <property type="component" value="Chromosome"/>
</dbReference>
<accession>A0AA86MJ62</accession>
<dbReference type="EMBL" id="AP028947">
    <property type="protein sequence ID" value="BET27102.1"/>
    <property type="molecule type" value="Genomic_DNA"/>
</dbReference>
<name>A0AA86MJ62_9BURK</name>
<reference evidence="4 5" key="1">
    <citation type="submission" date="2023-10" db="EMBL/GenBank/DDBJ databases">
        <title>Complete Genome Sequence of Limnobacter thiooxidans CS-K2T, Isolated from freshwater lake sediments in Bavaria, Germany.</title>
        <authorList>
            <person name="Naruki M."/>
            <person name="Watanabe A."/>
            <person name="Warashina T."/>
            <person name="Morita T."/>
            <person name="Arakawa K."/>
        </authorList>
    </citation>
    <scope>NUCLEOTIDE SEQUENCE [LARGE SCALE GENOMIC DNA]</scope>
    <source>
        <strain evidence="4 5">CS-K2</strain>
    </source>
</reference>
<evidence type="ECO:0000313" key="4">
    <source>
        <dbReference type="EMBL" id="BET27102.1"/>
    </source>
</evidence>
<gene>
    <name evidence="4" type="ORF">RGQ30_26030</name>
</gene>
<dbReference type="RefSeq" id="WP_130557790.1">
    <property type="nucleotide sequence ID" value="NZ_AP028947.1"/>
</dbReference>
<evidence type="ECO:0000256" key="1">
    <source>
        <dbReference type="SAM" id="Coils"/>
    </source>
</evidence>
<keyword evidence="1" id="KW-0175">Coiled coil</keyword>
<keyword evidence="5" id="KW-1185">Reference proteome</keyword>
<evidence type="ECO:0000256" key="2">
    <source>
        <dbReference type="SAM" id="MobiDB-lite"/>
    </source>
</evidence>
<organism evidence="4 5">
    <name type="scientific">Limnobacter thiooxidans</name>
    <dbReference type="NCBI Taxonomy" id="131080"/>
    <lineage>
        <taxon>Bacteria</taxon>
        <taxon>Pseudomonadati</taxon>
        <taxon>Pseudomonadota</taxon>
        <taxon>Betaproteobacteria</taxon>
        <taxon>Burkholderiales</taxon>
        <taxon>Burkholderiaceae</taxon>
        <taxon>Limnobacter</taxon>
    </lineage>
</organism>
<feature type="coiled-coil region" evidence="1">
    <location>
        <begin position="406"/>
        <end position="437"/>
    </location>
</feature>
<evidence type="ECO:0000256" key="3">
    <source>
        <dbReference type="SAM" id="Phobius"/>
    </source>
</evidence>
<keyword evidence="3" id="KW-1133">Transmembrane helix</keyword>
<dbReference type="KEGG" id="lto:RGQ30_26030"/>
<evidence type="ECO:0000313" key="5">
    <source>
        <dbReference type="Proteomes" id="UP001329151"/>
    </source>
</evidence>
<feature type="transmembrane region" description="Helical" evidence="3">
    <location>
        <begin position="173"/>
        <end position="196"/>
    </location>
</feature>
<keyword evidence="3" id="KW-0472">Membrane</keyword>
<feature type="transmembrane region" description="Helical" evidence="3">
    <location>
        <begin position="28"/>
        <end position="49"/>
    </location>
</feature>
<feature type="region of interest" description="Disordered" evidence="2">
    <location>
        <begin position="437"/>
        <end position="459"/>
    </location>
</feature>
<sequence>MTEQKTDPARAFEDHAPTPVRPKFVRQLGQFSVGLLIAASLLLVGALYAKNQSGAIRNTQLNQVNLVESRIQQELIALNGPIGEPLQPQSLKALLTLGQQVSQQNRHIQWFGALHSQTLQVLLTQAIEALSRPVAGINSSPEVQQQLEAQVRLDALPKLTQLKAHIERATNGYLILLFGLGLLLAFIGLILGFHWFTHQKTLALSRRVQMLSRALHSQQQNDQKREGAHAALEGVLKALSQNQQLEHRGTLMQIGQQLEELNQSGRAVLQFAKSFHQLSTQGTQVVKSTLNSEQRNIKAESHMEIMQAQLEGLRSDIRSAAQGLRKAGEVSRQLLGRLDATQMELTLTEPENNRQLQQLVEQSQQALKESIEGLVLASQKINMGQHESDKLAEYMAVNQTAWSNLLNQVEQVAESASQESENALRLAKRLMDKSQQNPLTLPINANRDQAAKAPPQLLP</sequence>